<dbReference type="GO" id="GO:0016192">
    <property type="term" value="P:vesicle-mediated transport"/>
    <property type="evidence" value="ECO:0007669"/>
    <property type="project" value="InterPro"/>
</dbReference>
<evidence type="ECO:0000313" key="6">
    <source>
        <dbReference type="EMBL" id="CAF3357236.1"/>
    </source>
</evidence>
<dbReference type="InterPro" id="IPR001388">
    <property type="entry name" value="Synaptobrevin-like"/>
</dbReference>
<dbReference type="EMBL" id="CAJNXB010004118">
    <property type="protein sequence ID" value="CAF3357236.1"/>
    <property type="molecule type" value="Genomic_DNA"/>
</dbReference>
<dbReference type="Proteomes" id="UP000663869">
    <property type="component" value="Unassembled WGS sequence"/>
</dbReference>
<dbReference type="SUPFAM" id="SSF58038">
    <property type="entry name" value="SNARE fusion complex"/>
    <property type="match status" value="1"/>
</dbReference>
<dbReference type="EMBL" id="CAJNYT010003187">
    <property type="protein sequence ID" value="CAF3537849.1"/>
    <property type="molecule type" value="Genomic_DNA"/>
</dbReference>
<dbReference type="InterPro" id="IPR042855">
    <property type="entry name" value="V_SNARE_CC"/>
</dbReference>
<keyword evidence="1" id="KW-0175">Coiled coil</keyword>
<feature type="transmembrane region" description="Helical" evidence="2">
    <location>
        <begin position="103"/>
        <end position="124"/>
    </location>
</feature>
<reference evidence="5" key="1">
    <citation type="submission" date="2021-02" db="EMBL/GenBank/DDBJ databases">
        <authorList>
            <person name="Nowell W R."/>
        </authorList>
    </citation>
    <scope>NUCLEOTIDE SEQUENCE</scope>
</reference>
<evidence type="ECO:0000313" key="5">
    <source>
        <dbReference type="EMBL" id="CAF3339368.1"/>
    </source>
</evidence>
<dbReference type="Proteomes" id="UP000663825">
    <property type="component" value="Unassembled WGS sequence"/>
</dbReference>
<comment type="caution">
    <text evidence="5">The sequence shown here is derived from an EMBL/GenBank/DDBJ whole genome shotgun (WGS) entry which is preliminary data.</text>
</comment>
<evidence type="ECO:0000256" key="2">
    <source>
        <dbReference type="SAM" id="Phobius"/>
    </source>
</evidence>
<dbReference type="Proteomes" id="UP000663872">
    <property type="component" value="Unassembled WGS sequence"/>
</dbReference>
<evidence type="ECO:0000259" key="3">
    <source>
        <dbReference type="PROSITE" id="PS50892"/>
    </source>
</evidence>
<organism evidence="5 9">
    <name type="scientific">Rotaria socialis</name>
    <dbReference type="NCBI Taxonomy" id="392032"/>
    <lineage>
        <taxon>Eukaryota</taxon>
        <taxon>Metazoa</taxon>
        <taxon>Spiralia</taxon>
        <taxon>Gnathifera</taxon>
        <taxon>Rotifera</taxon>
        <taxon>Eurotatoria</taxon>
        <taxon>Bdelloidea</taxon>
        <taxon>Philodinida</taxon>
        <taxon>Philodinidae</taxon>
        <taxon>Rotaria</taxon>
    </lineage>
</organism>
<dbReference type="EMBL" id="CAJNYU010000186">
    <property type="protein sequence ID" value="CAF3339368.1"/>
    <property type="molecule type" value="Genomic_DNA"/>
</dbReference>
<accession>A0A817URC0</accession>
<dbReference type="EMBL" id="CAJNYD010001468">
    <property type="protein sequence ID" value="CAF3339211.1"/>
    <property type="molecule type" value="Genomic_DNA"/>
</dbReference>
<keyword evidence="2" id="KW-1133">Transmembrane helix</keyword>
<dbReference type="OrthoDB" id="10042941at2759"/>
<evidence type="ECO:0000313" key="4">
    <source>
        <dbReference type="EMBL" id="CAF3339211.1"/>
    </source>
</evidence>
<evidence type="ECO:0000313" key="9">
    <source>
        <dbReference type="Proteomes" id="UP000663869"/>
    </source>
</evidence>
<name>A0A817URC0_9BILA</name>
<keyword evidence="2" id="KW-0472">Membrane</keyword>
<dbReference type="InterPro" id="IPR016444">
    <property type="entry name" value="Synaptobrevin/VAMP"/>
</dbReference>
<evidence type="ECO:0000313" key="8">
    <source>
        <dbReference type="EMBL" id="CAF3537849.1"/>
    </source>
</evidence>
<feature type="domain" description="V-SNARE coiled-coil homology" evidence="3">
    <location>
        <begin position="39"/>
        <end position="99"/>
    </location>
</feature>
<dbReference type="Pfam" id="PF00957">
    <property type="entry name" value="Synaptobrevin"/>
    <property type="match status" value="1"/>
</dbReference>
<dbReference type="Proteomes" id="UP000663833">
    <property type="component" value="Unassembled WGS sequence"/>
</dbReference>
<dbReference type="GO" id="GO:0016020">
    <property type="term" value="C:membrane"/>
    <property type="evidence" value="ECO:0007669"/>
    <property type="project" value="InterPro"/>
</dbReference>
<dbReference type="PRINTS" id="PR00219">
    <property type="entry name" value="SYNAPTOBREVN"/>
</dbReference>
<keyword evidence="2" id="KW-0812">Transmembrane</keyword>
<dbReference type="PROSITE" id="PS50892">
    <property type="entry name" value="V_SNARE"/>
    <property type="match status" value="1"/>
</dbReference>
<protein>
    <recommendedName>
        <fullName evidence="3">V-SNARE coiled-coil homology domain-containing protein</fullName>
    </recommendedName>
</protein>
<proteinExistence type="predicted"/>
<dbReference type="Proteomes" id="UP000663865">
    <property type="component" value="Unassembled WGS sequence"/>
</dbReference>
<sequence>MASAGYTRPQNYLNIADDDEAALDIQIDSNNTQSTGKNSVKALHGQVQEVVGVMKQNIDKLLDRDVALNNLASRADDLHSSATNYNQTAKQLKRKYWWKHAKTNVCIAGIIITVIIIIILSIVLSRGKK</sequence>
<dbReference type="PANTHER" id="PTHR45701">
    <property type="entry name" value="SYNAPTOBREVIN FAMILY MEMBER"/>
    <property type="match status" value="1"/>
</dbReference>
<dbReference type="Gene3D" id="1.20.5.110">
    <property type="match status" value="1"/>
</dbReference>
<evidence type="ECO:0000313" key="7">
    <source>
        <dbReference type="EMBL" id="CAF3423044.1"/>
    </source>
</evidence>
<dbReference type="AlphaFoldDB" id="A0A817URC0"/>
<dbReference type="EMBL" id="CAJNYV010001466">
    <property type="protein sequence ID" value="CAF3423044.1"/>
    <property type="molecule type" value="Genomic_DNA"/>
</dbReference>
<gene>
    <name evidence="5" type="ORF">FME351_LOCUS3445</name>
    <name evidence="8" type="ORF">GRG538_LOCUS19610</name>
    <name evidence="7" type="ORF">KIK155_LOCUS10123</name>
    <name evidence="4" type="ORF">LUA448_LOCUS11988</name>
    <name evidence="6" type="ORF">TIS948_LOCUS23830</name>
</gene>
<evidence type="ECO:0000256" key="1">
    <source>
        <dbReference type="PROSITE-ProRule" id="PRU00290"/>
    </source>
</evidence>